<evidence type="ECO:0000313" key="5">
    <source>
        <dbReference type="EMBL" id="SFH91302.1"/>
    </source>
</evidence>
<dbReference type="InterPro" id="IPR010982">
    <property type="entry name" value="Lambda_DNA-bd_dom_sf"/>
</dbReference>
<dbReference type="AlphaFoldDB" id="A0A1I3DX38"/>
<keyword evidence="1" id="KW-0805">Transcription regulation</keyword>
<keyword evidence="2" id="KW-0238">DNA-binding</keyword>
<proteinExistence type="predicted"/>
<dbReference type="SUPFAM" id="SSF53822">
    <property type="entry name" value="Periplasmic binding protein-like I"/>
    <property type="match status" value="1"/>
</dbReference>
<dbReference type="InterPro" id="IPR028082">
    <property type="entry name" value="Peripla_BP_I"/>
</dbReference>
<keyword evidence="6" id="KW-1185">Reference proteome</keyword>
<dbReference type="GO" id="GO:0000976">
    <property type="term" value="F:transcription cis-regulatory region binding"/>
    <property type="evidence" value="ECO:0007669"/>
    <property type="project" value="TreeGrafter"/>
</dbReference>
<dbReference type="STRING" id="420953.SAMN05192543_101570"/>
<dbReference type="Pfam" id="PF00356">
    <property type="entry name" value="LacI"/>
    <property type="match status" value="1"/>
</dbReference>
<evidence type="ECO:0000256" key="3">
    <source>
        <dbReference type="ARBA" id="ARBA00023163"/>
    </source>
</evidence>
<dbReference type="SMART" id="SM00354">
    <property type="entry name" value="HTH_LACI"/>
    <property type="match status" value="1"/>
</dbReference>
<dbReference type="GO" id="GO:0003700">
    <property type="term" value="F:DNA-binding transcription factor activity"/>
    <property type="evidence" value="ECO:0007669"/>
    <property type="project" value="TreeGrafter"/>
</dbReference>
<dbReference type="CDD" id="cd06295">
    <property type="entry name" value="PBP1_CelR"/>
    <property type="match status" value="1"/>
</dbReference>
<dbReference type="PANTHER" id="PTHR30146:SF120">
    <property type="entry name" value="ALANINE RACEMASE"/>
    <property type="match status" value="1"/>
</dbReference>
<evidence type="ECO:0000256" key="1">
    <source>
        <dbReference type="ARBA" id="ARBA00023015"/>
    </source>
</evidence>
<keyword evidence="3" id="KW-0804">Transcription</keyword>
<organism evidence="5 6">
    <name type="scientific">Paraburkholderia megapolitana</name>
    <dbReference type="NCBI Taxonomy" id="420953"/>
    <lineage>
        <taxon>Bacteria</taxon>
        <taxon>Pseudomonadati</taxon>
        <taxon>Pseudomonadota</taxon>
        <taxon>Betaproteobacteria</taxon>
        <taxon>Burkholderiales</taxon>
        <taxon>Burkholderiaceae</taxon>
        <taxon>Paraburkholderia</taxon>
    </lineage>
</organism>
<dbReference type="PROSITE" id="PS50932">
    <property type="entry name" value="HTH_LACI_2"/>
    <property type="match status" value="1"/>
</dbReference>
<dbReference type="PANTHER" id="PTHR30146">
    <property type="entry name" value="LACI-RELATED TRANSCRIPTIONAL REPRESSOR"/>
    <property type="match status" value="1"/>
</dbReference>
<dbReference type="Gene3D" id="1.10.260.40">
    <property type="entry name" value="lambda repressor-like DNA-binding domains"/>
    <property type="match status" value="1"/>
</dbReference>
<feature type="domain" description="HTH lacI-type" evidence="4">
    <location>
        <begin position="21"/>
        <end position="75"/>
    </location>
</feature>
<evidence type="ECO:0000259" key="4">
    <source>
        <dbReference type="PROSITE" id="PS50932"/>
    </source>
</evidence>
<evidence type="ECO:0000256" key="2">
    <source>
        <dbReference type="ARBA" id="ARBA00023125"/>
    </source>
</evidence>
<accession>A0A1I3DX38</accession>
<reference evidence="5 6" key="1">
    <citation type="submission" date="2016-10" db="EMBL/GenBank/DDBJ databases">
        <authorList>
            <person name="de Groot N.N."/>
        </authorList>
    </citation>
    <scope>NUCLEOTIDE SEQUENCE [LARGE SCALE GENOMIC DNA]</scope>
    <source>
        <strain evidence="5 6">LMG 23650</strain>
    </source>
</reference>
<dbReference type="InterPro" id="IPR000843">
    <property type="entry name" value="HTH_LacI"/>
</dbReference>
<dbReference type="Gene3D" id="3.40.50.2300">
    <property type="match status" value="2"/>
</dbReference>
<gene>
    <name evidence="5" type="ORF">SAMN05192543_101570</name>
</gene>
<name>A0A1I3DX38_9BURK</name>
<protein>
    <submittedName>
        <fullName evidence="5">Transcriptional regulator, LacI family</fullName>
    </submittedName>
</protein>
<evidence type="ECO:0000313" key="6">
    <source>
        <dbReference type="Proteomes" id="UP000199548"/>
    </source>
</evidence>
<dbReference type="InterPro" id="IPR046335">
    <property type="entry name" value="LacI/GalR-like_sensor"/>
</dbReference>
<sequence>MSKRKYVLAAPKVSDVAHQRPTMEMVAELAGVSKITVSRALRDSALVRPEVRERIVEVAREIGYRLNTTARSLRTQRTHTIAVVIEKLVDGDRPATDPILLLVLGSLLESLAAIDHVMLVTTSDLFLASNNVSADGVIMLGQGERGGRAAEVAACGLPTVIWGHAGDTGLAVVGSDNRKGGELAASHLLEIGRQRFVFLGNPKHPEVASRLDGVRGVLAESSAMLVKASACDFSRPAGQRVVADLLDDGVQFDAVIAASDQIAAGACDALSARGVAIPGDVAVVGYDDSSIALSNIPPLTSIRQDWALAGRALVEVVLSLINNRESEVPGPLPVELAVRASTIG</sequence>
<dbReference type="EMBL" id="FOQU01000001">
    <property type="protein sequence ID" value="SFH91302.1"/>
    <property type="molecule type" value="Genomic_DNA"/>
</dbReference>
<dbReference type="SUPFAM" id="SSF47413">
    <property type="entry name" value="lambda repressor-like DNA-binding domains"/>
    <property type="match status" value="1"/>
</dbReference>
<dbReference type="Proteomes" id="UP000199548">
    <property type="component" value="Unassembled WGS sequence"/>
</dbReference>
<dbReference type="CDD" id="cd01392">
    <property type="entry name" value="HTH_LacI"/>
    <property type="match status" value="1"/>
</dbReference>
<dbReference type="Pfam" id="PF13377">
    <property type="entry name" value="Peripla_BP_3"/>
    <property type="match status" value="1"/>
</dbReference>